<name>A0A699ZWG1_HAELA</name>
<dbReference type="AlphaFoldDB" id="A0A699ZWG1"/>
<proteinExistence type="predicted"/>
<accession>A0A699ZWG1</accession>
<organism evidence="1 2">
    <name type="scientific">Haematococcus lacustris</name>
    <name type="common">Green alga</name>
    <name type="synonym">Haematococcus pluvialis</name>
    <dbReference type="NCBI Taxonomy" id="44745"/>
    <lineage>
        <taxon>Eukaryota</taxon>
        <taxon>Viridiplantae</taxon>
        <taxon>Chlorophyta</taxon>
        <taxon>core chlorophytes</taxon>
        <taxon>Chlorophyceae</taxon>
        <taxon>CS clade</taxon>
        <taxon>Chlamydomonadales</taxon>
        <taxon>Haematococcaceae</taxon>
        <taxon>Haematococcus</taxon>
    </lineage>
</organism>
<evidence type="ECO:0000313" key="2">
    <source>
        <dbReference type="Proteomes" id="UP000485058"/>
    </source>
</evidence>
<dbReference type="Proteomes" id="UP000485058">
    <property type="component" value="Unassembled WGS sequence"/>
</dbReference>
<dbReference type="EMBL" id="BLLF01002175">
    <property type="protein sequence ID" value="GFH23014.1"/>
    <property type="molecule type" value="Genomic_DNA"/>
</dbReference>
<feature type="non-terminal residue" evidence="1">
    <location>
        <position position="79"/>
    </location>
</feature>
<keyword evidence="2" id="KW-1185">Reference proteome</keyword>
<protein>
    <submittedName>
        <fullName evidence="1">Uncharacterized protein</fullName>
    </submittedName>
</protein>
<reference evidence="1 2" key="1">
    <citation type="submission" date="2020-02" db="EMBL/GenBank/DDBJ databases">
        <title>Draft genome sequence of Haematococcus lacustris strain NIES-144.</title>
        <authorList>
            <person name="Morimoto D."/>
            <person name="Nakagawa S."/>
            <person name="Yoshida T."/>
            <person name="Sawayama S."/>
        </authorList>
    </citation>
    <scope>NUCLEOTIDE SEQUENCE [LARGE SCALE GENOMIC DNA]</scope>
    <source>
        <strain evidence="1 2">NIES-144</strain>
    </source>
</reference>
<sequence>MHDKVVYMAFSELGGSDLEGNVGLHGVTSTWRLERRRERVGTPGSQRARFAMMKPTQSGEASQWTLCWAVASIMPGTTQ</sequence>
<evidence type="ECO:0000313" key="1">
    <source>
        <dbReference type="EMBL" id="GFH23014.1"/>
    </source>
</evidence>
<gene>
    <name evidence="1" type="ORF">HaLaN_20562</name>
</gene>
<comment type="caution">
    <text evidence="1">The sequence shown here is derived from an EMBL/GenBank/DDBJ whole genome shotgun (WGS) entry which is preliminary data.</text>
</comment>